<feature type="region of interest" description="Disordered" evidence="1">
    <location>
        <begin position="441"/>
        <end position="463"/>
    </location>
</feature>
<sequence>MTSFNSVVKVVAGNAIECDDVRRIFSNLGEILAIHSTSSQDKTKTNVFIQFATDNNAERAVAFQNLMPHIRVSRIADDPALIHEFQSIEVVAGTDRQSQPAVNISSEEVARPPKPSDLETPARPQADRALHLESPLSSLGSCELAAAAFPTPTSLPSSTPSLGASLRLGVPVRDPQPLAYTLDSKLSFVFQGDAFNWDLDSGVDDPRVVIELLERTSSPVGNWMTCAASFRRKANPQAAHDIVNAMVDFMSRLRVPQMDLKPAFLMLSGCETDLARLAKANGEGAGVISLHYERSKEYLQKVYGLNVPQTTELPPSNALRLHFPSCQDPAAPLSSSTEYNKQPLGPDQVSLQLGRDSLASQHDTSTAHAAHSSHQPPLSPDAQFRSNAASRSSKRRLEDDYEYERGQRRKLERQLENMTHERDCARRAEDQALLKIRREVQARRKAEDEAAQEREMRKDSEKRAAVPVFENLAHIFQLAAQGDKGALMAGALSNPHR</sequence>
<feature type="compositionally biased region" description="Basic and acidic residues" evidence="1">
    <location>
        <begin position="395"/>
        <end position="406"/>
    </location>
</feature>
<organism evidence="2 3">
    <name type="scientific">Hohenbuehelia grisea</name>
    <dbReference type="NCBI Taxonomy" id="104357"/>
    <lineage>
        <taxon>Eukaryota</taxon>
        <taxon>Fungi</taxon>
        <taxon>Dikarya</taxon>
        <taxon>Basidiomycota</taxon>
        <taxon>Agaricomycotina</taxon>
        <taxon>Agaricomycetes</taxon>
        <taxon>Agaricomycetidae</taxon>
        <taxon>Agaricales</taxon>
        <taxon>Pleurotineae</taxon>
        <taxon>Pleurotaceae</taxon>
        <taxon>Hohenbuehelia</taxon>
    </lineage>
</organism>
<dbReference type="EMBL" id="JASNQZ010000006">
    <property type="protein sequence ID" value="KAL0956469.1"/>
    <property type="molecule type" value="Genomic_DNA"/>
</dbReference>
<dbReference type="InterPro" id="IPR012677">
    <property type="entry name" value="Nucleotide-bd_a/b_plait_sf"/>
</dbReference>
<evidence type="ECO:0000313" key="2">
    <source>
        <dbReference type="EMBL" id="KAL0956469.1"/>
    </source>
</evidence>
<dbReference type="CDD" id="cd00590">
    <property type="entry name" value="RRM_SF"/>
    <property type="match status" value="1"/>
</dbReference>
<feature type="region of interest" description="Disordered" evidence="1">
    <location>
        <begin position="96"/>
        <end position="122"/>
    </location>
</feature>
<feature type="compositionally biased region" description="Polar residues" evidence="1">
    <location>
        <begin position="358"/>
        <end position="376"/>
    </location>
</feature>
<evidence type="ECO:0000313" key="3">
    <source>
        <dbReference type="Proteomes" id="UP001556367"/>
    </source>
</evidence>
<reference evidence="3" key="1">
    <citation type="submission" date="2024-06" db="EMBL/GenBank/DDBJ databases">
        <title>Multi-omics analyses provide insights into the biosynthesis of the anticancer antibiotic pleurotin in Hohenbuehelia grisea.</title>
        <authorList>
            <person name="Weaver J.A."/>
            <person name="Alberti F."/>
        </authorList>
    </citation>
    <scope>NUCLEOTIDE SEQUENCE [LARGE SCALE GENOMIC DNA]</scope>
    <source>
        <strain evidence="3">T-177</strain>
    </source>
</reference>
<comment type="caution">
    <text evidence="2">The sequence shown here is derived from an EMBL/GenBank/DDBJ whole genome shotgun (WGS) entry which is preliminary data.</text>
</comment>
<feature type="compositionally biased region" description="Polar residues" evidence="1">
    <location>
        <begin position="96"/>
        <end position="106"/>
    </location>
</feature>
<dbReference type="Gene3D" id="3.30.70.330">
    <property type="match status" value="1"/>
</dbReference>
<dbReference type="Proteomes" id="UP001556367">
    <property type="component" value="Unassembled WGS sequence"/>
</dbReference>
<name>A0ABR3JLJ1_9AGAR</name>
<feature type="compositionally biased region" description="Basic and acidic residues" evidence="1">
    <location>
        <begin position="108"/>
        <end position="117"/>
    </location>
</feature>
<dbReference type="SUPFAM" id="SSF54928">
    <property type="entry name" value="RNA-binding domain, RBD"/>
    <property type="match status" value="1"/>
</dbReference>
<gene>
    <name evidence="2" type="ORF">HGRIS_002615</name>
</gene>
<feature type="region of interest" description="Disordered" evidence="1">
    <location>
        <begin position="323"/>
        <end position="406"/>
    </location>
</feature>
<dbReference type="InterPro" id="IPR035979">
    <property type="entry name" value="RBD_domain_sf"/>
</dbReference>
<accession>A0ABR3JLJ1</accession>
<proteinExistence type="predicted"/>
<keyword evidence="3" id="KW-1185">Reference proteome</keyword>
<evidence type="ECO:0008006" key="4">
    <source>
        <dbReference type="Google" id="ProtNLM"/>
    </source>
</evidence>
<evidence type="ECO:0000256" key="1">
    <source>
        <dbReference type="SAM" id="MobiDB-lite"/>
    </source>
</evidence>
<protein>
    <recommendedName>
        <fullName evidence="4">RRM domain-containing protein</fullName>
    </recommendedName>
</protein>